<comment type="caution">
    <text evidence="1">The sequence shown here is derived from an EMBL/GenBank/DDBJ whole genome shotgun (WGS) entry which is preliminary data.</text>
</comment>
<dbReference type="PANTHER" id="PTHR14494:SF0">
    <property type="entry name" value="ALADIN"/>
    <property type="match status" value="1"/>
</dbReference>
<sequence>MFEPLREILREDPQALIDDARVLGEKAGRLYGSRSAAAYAALGGATYRPLQCINEGVVGWGDDASGDSNAVSSSSPVSSSLDGGSANNSSWMSTVLSLWGSAHRSARCCSRRPQQQRHRRPASGLHLARELLSATPHILPHLLHCALKVTAFAFPSVRMLCPSALPDASRLLDARQSCRGGPERVTALSFHPLYCWLAVAVDEGAADGTARVVLYDVAEEKVTCVLLHAFQKDVHWLQWKSYATDVLAVGCRGGVLLWSLTAAGAAKSELVGCAGHAFGASSQWTSSARALFYRTCSGFTVTSAAFSNCDGSLLACASATDTRLHLLNVRQPPFSSLACVAVVVPSVDGGIHEVVFDDDDFFMICAICEHPSLALIRCAAPSSTPSSTAAAVHQSTVVQVPAPVHCIARASGLGLSLFFLSTKGLEGVLLARINPVIGVEVVAMISTGLYRGVGGCVTRFTCSRRRLWVHTETNHLLVCRYGQQGGNVTLLPVGVATMEAVALTNFSGCTTGSLVAVLEQDGAISMIPSYHS</sequence>
<dbReference type="EMBL" id="LJSK01000098">
    <property type="protein sequence ID" value="KPI87197.1"/>
    <property type="molecule type" value="Genomic_DNA"/>
</dbReference>
<dbReference type="OMA" id="CVLTHAF"/>
<dbReference type="OrthoDB" id="411991at2759"/>
<dbReference type="Proteomes" id="UP000038009">
    <property type="component" value="Unassembled WGS sequence"/>
</dbReference>
<dbReference type="InterPro" id="IPR045139">
    <property type="entry name" value="Aladin"/>
</dbReference>
<dbReference type="InterPro" id="IPR036322">
    <property type="entry name" value="WD40_repeat_dom_sf"/>
</dbReference>
<dbReference type="AlphaFoldDB" id="A0A0N0P6I3"/>
<dbReference type="PANTHER" id="PTHR14494">
    <property type="entry name" value="ALADIN/ADRACALIN/AAAS"/>
    <property type="match status" value="1"/>
</dbReference>
<dbReference type="GO" id="GO:0005643">
    <property type="term" value="C:nuclear pore"/>
    <property type="evidence" value="ECO:0007669"/>
    <property type="project" value="TreeGrafter"/>
</dbReference>
<evidence type="ECO:0000313" key="1">
    <source>
        <dbReference type="EMBL" id="KPI87197.1"/>
    </source>
</evidence>
<accession>A0A0N0P6I3</accession>
<reference evidence="1 2" key="1">
    <citation type="journal article" date="2015" name="PLoS Pathog.">
        <title>Leptomonas seymouri: Adaptations to the Dixenous Life Cycle Analyzed by Genome Sequencing, Transcriptome Profiling and Co-infection with Leishmania donovani.</title>
        <authorList>
            <person name="Kraeva N."/>
            <person name="Butenko A."/>
            <person name="Hlavacova J."/>
            <person name="Kostygov A."/>
            <person name="Myskova J."/>
            <person name="Grybchuk D."/>
            <person name="Lestinova T."/>
            <person name="Votypka J."/>
            <person name="Volf P."/>
            <person name="Opperdoes F."/>
            <person name="Flegontov P."/>
            <person name="Lukes J."/>
            <person name="Yurchenko V."/>
        </authorList>
    </citation>
    <scope>NUCLEOTIDE SEQUENCE [LARGE SCALE GENOMIC DNA]</scope>
    <source>
        <strain evidence="1 2">ATCC 30220</strain>
    </source>
</reference>
<name>A0A0N0P6I3_LEPSE</name>
<dbReference type="SUPFAM" id="SSF50978">
    <property type="entry name" value="WD40 repeat-like"/>
    <property type="match status" value="1"/>
</dbReference>
<keyword evidence="2" id="KW-1185">Reference proteome</keyword>
<proteinExistence type="predicted"/>
<dbReference type="InterPro" id="IPR015943">
    <property type="entry name" value="WD40/YVTN_repeat-like_dom_sf"/>
</dbReference>
<dbReference type="VEuPathDB" id="TriTrypDB:Lsey_0098_0100"/>
<evidence type="ECO:0000313" key="2">
    <source>
        <dbReference type="Proteomes" id="UP000038009"/>
    </source>
</evidence>
<gene>
    <name evidence="1" type="ORF">ABL78_3713</name>
</gene>
<protein>
    <submittedName>
        <fullName evidence="1">Uncharacterized protein</fullName>
    </submittedName>
</protein>
<organism evidence="1 2">
    <name type="scientific">Leptomonas seymouri</name>
    <dbReference type="NCBI Taxonomy" id="5684"/>
    <lineage>
        <taxon>Eukaryota</taxon>
        <taxon>Discoba</taxon>
        <taxon>Euglenozoa</taxon>
        <taxon>Kinetoplastea</taxon>
        <taxon>Metakinetoplastina</taxon>
        <taxon>Trypanosomatida</taxon>
        <taxon>Trypanosomatidae</taxon>
        <taxon>Leishmaniinae</taxon>
        <taxon>Leptomonas</taxon>
    </lineage>
</organism>
<dbReference type="GO" id="GO:0006913">
    <property type="term" value="P:nucleocytoplasmic transport"/>
    <property type="evidence" value="ECO:0007669"/>
    <property type="project" value="TreeGrafter"/>
</dbReference>
<dbReference type="Gene3D" id="2.130.10.10">
    <property type="entry name" value="YVTN repeat-like/Quinoprotein amine dehydrogenase"/>
    <property type="match status" value="1"/>
</dbReference>